<dbReference type="PANTHER" id="PTHR23502:SF132">
    <property type="entry name" value="POLYAMINE TRANSPORTER 2-RELATED"/>
    <property type="match status" value="1"/>
</dbReference>
<feature type="compositionally biased region" description="Acidic residues" evidence="6">
    <location>
        <begin position="488"/>
        <end position="502"/>
    </location>
</feature>
<protein>
    <submittedName>
        <fullName evidence="9">Major facilitator superfamily transporter</fullName>
    </submittedName>
</protein>
<evidence type="ECO:0000256" key="4">
    <source>
        <dbReference type="ARBA" id="ARBA00022989"/>
    </source>
</evidence>
<feature type="transmembrane region" description="Helical" evidence="7">
    <location>
        <begin position="442"/>
        <end position="462"/>
    </location>
</feature>
<feature type="transmembrane region" description="Helical" evidence="7">
    <location>
        <begin position="266"/>
        <end position="286"/>
    </location>
</feature>
<feature type="transmembrane region" description="Helical" evidence="7">
    <location>
        <begin position="347"/>
        <end position="369"/>
    </location>
</feature>
<feature type="transmembrane region" description="Helical" evidence="7">
    <location>
        <begin position="306"/>
        <end position="327"/>
    </location>
</feature>
<organism evidence="9 10">
    <name type="scientific">Apiospora saccharicola</name>
    <dbReference type="NCBI Taxonomy" id="335842"/>
    <lineage>
        <taxon>Eukaryota</taxon>
        <taxon>Fungi</taxon>
        <taxon>Dikarya</taxon>
        <taxon>Ascomycota</taxon>
        <taxon>Pezizomycotina</taxon>
        <taxon>Sordariomycetes</taxon>
        <taxon>Xylariomycetidae</taxon>
        <taxon>Amphisphaeriales</taxon>
        <taxon>Apiosporaceae</taxon>
        <taxon>Apiospora</taxon>
    </lineage>
</organism>
<dbReference type="Gene3D" id="1.20.1250.20">
    <property type="entry name" value="MFS general substrate transporter like domains"/>
    <property type="match status" value="1"/>
</dbReference>
<keyword evidence="3 7" id="KW-0812">Transmembrane</keyword>
<dbReference type="InterPro" id="IPR020846">
    <property type="entry name" value="MFS_dom"/>
</dbReference>
<evidence type="ECO:0000256" key="6">
    <source>
        <dbReference type="SAM" id="MobiDB-lite"/>
    </source>
</evidence>
<feature type="transmembrane region" description="Helical" evidence="7">
    <location>
        <begin position="76"/>
        <end position="95"/>
    </location>
</feature>
<reference evidence="9 10" key="1">
    <citation type="submission" date="2023-01" db="EMBL/GenBank/DDBJ databases">
        <title>Analysis of 21 Apiospora genomes using comparative genomics revels a genus with tremendous synthesis potential of carbohydrate active enzymes and secondary metabolites.</title>
        <authorList>
            <person name="Sorensen T."/>
        </authorList>
    </citation>
    <scope>NUCLEOTIDE SEQUENCE [LARGE SCALE GENOMIC DNA]</scope>
    <source>
        <strain evidence="9 10">CBS 83171</strain>
    </source>
</reference>
<feature type="transmembrane region" description="Helical" evidence="7">
    <location>
        <begin position="375"/>
        <end position="398"/>
    </location>
</feature>
<keyword evidence="10" id="KW-1185">Reference proteome</keyword>
<comment type="caution">
    <text evidence="9">The sequence shown here is derived from an EMBL/GenBank/DDBJ whole genome shotgun (WGS) entry which is preliminary data.</text>
</comment>
<evidence type="ECO:0000256" key="7">
    <source>
        <dbReference type="SAM" id="Phobius"/>
    </source>
</evidence>
<feature type="transmembrane region" description="Helical" evidence="7">
    <location>
        <begin position="132"/>
        <end position="153"/>
    </location>
</feature>
<evidence type="ECO:0000256" key="5">
    <source>
        <dbReference type="ARBA" id="ARBA00023136"/>
    </source>
</evidence>
<comment type="subcellular location">
    <subcellularLocation>
        <location evidence="1">Membrane</location>
        <topology evidence="1">Multi-pass membrane protein</topology>
    </subcellularLocation>
</comment>
<dbReference type="Proteomes" id="UP001446871">
    <property type="component" value="Unassembled WGS sequence"/>
</dbReference>
<dbReference type="Pfam" id="PF07690">
    <property type="entry name" value="MFS_1"/>
    <property type="match status" value="1"/>
</dbReference>
<dbReference type="EMBL" id="JAQQWM010000007">
    <property type="protein sequence ID" value="KAK8057313.1"/>
    <property type="molecule type" value="Genomic_DNA"/>
</dbReference>
<dbReference type="PROSITE" id="PS50850">
    <property type="entry name" value="MFS"/>
    <property type="match status" value="1"/>
</dbReference>
<dbReference type="InterPro" id="IPR036259">
    <property type="entry name" value="MFS_trans_sf"/>
</dbReference>
<evidence type="ECO:0000256" key="3">
    <source>
        <dbReference type="ARBA" id="ARBA00022692"/>
    </source>
</evidence>
<evidence type="ECO:0000313" key="10">
    <source>
        <dbReference type="Proteomes" id="UP001446871"/>
    </source>
</evidence>
<feature type="transmembrane region" description="Helical" evidence="7">
    <location>
        <begin position="410"/>
        <end position="430"/>
    </location>
</feature>
<evidence type="ECO:0000256" key="2">
    <source>
        <dbReference type="ARBA" id="ARBA00022448"/>
    </source>
</evidence>
<feature type="transmembrane region" description="Helical" evidence="7">
    <location>
        <begin position="193"/>
        <end position="214"/>
    </location>
</feature>
<keyword evidence="5 7" id="KW-0472">Membrane</keyword>
<feature type="transmembrane region" description="Helical" evidence="7">
    <location>
        <begin position="39"/>
        <end position="56"/>
    </location>
</feature>
<gene>
    <name evidence="9" type="ORF">PG996_011250</name>
</gene>
<feature type="transmembrane region" description="Helical" evidence="7">
    <location>
        <begin position="165"/>
        <end position="187"/>
    </location>
</feature>
<feature type="region of interest" description="Disordered" evidence="6">
    <location>
        <begin position="473"/>
        <end position="502"/>
    </location>
</feature>
<evidence type="ECO:0000256" key="1">
    <source>
        <dbReference type="ARBA" id="ARBA00004141"/>
    </source>
</evidence>
<sequence>MKIKKIRKTNFPLSEFCEDGKKADDSPVLPRQWLLWKKVTTSMFSLFPVATIMYTTTSLSTAVPTFPALFATSKTLASLSFSIPFLGMTSAPLYTPYLSERFGRKPVLLLYFFLYVAVVIGLTFANTIPQLLLLRFLIGLLGGPCIVMAEGTLSQLWSPKRRMTYYAVLSFTQYVGAAAGWLVGVVVLQVLGLPYLSITALLYASLSLGILLFVPETCARKILKKHMELDEDVEGWWRPAALWAMGVELVRDSILKPLWMLVRDPIVIVCSLYLALNYAIVFQFFISGPLLLRDKYGFTFAQTSLAFVGMLVGSMLSLTFNILVDFLGAWKGPRDAHGKPRMENRLLPALTGGIMLSSALFAVGFTVNARDNVKLVLTGIVILTWGTMDILVSLVSYVSDAYSRQHAMTAITAMAFARYFSAGIMPVFAMKFAENLPTKVLFAGYGGMTLVMLPVPFVLFYYGERLIQRSGVSCRDPNNNQSRREKEEDSDVDEIMDEKERN</sequence>
<accession>A0ABR1UEI6</accession>
<keyword evidence="2" id="KW-0813">Transport</keyword>
<feature type="domain" description="Major facilitator superfamily (MFS) profile" evidence="8">
    <location>
        <begin position="34"/>
        <end position="464"/>
    </location>
</feature>
<keyword evidence="4 7" id="KW-1133">Transmembrane helix</keyword>
<proteinExistence type="predicted"/>
<name>A0ABR1UEI6_9PEZI</name>
<evidence type="ECO:0000259" key="8">
    <source>
        <dbReference type="PROSITE" id="PS50850"/>
    </source>
</evidence>
<dbReference type="InterPro" id="IPR011701">
    <property type="entry name" value="MFS"/>
</dbReference>
<evidence type="ECO:0000313" key="9">
    <source>
        <dbReference type="EMBL" id="KAK8057313.1"/>
    </source>
</evidence>
<feature type="transmembrane region" description="Helical" evidence="7">
    <location>
        <begin position="107"/>
        <end position="126"/>
    </location>
</feature>
<dbReference type="PANTHER" id="PTHR23502">
    <property type="entry name" value="MAJOR FACILITATOR SUPERFAMILY"/>
    <property type="match status" value="1"/>
</dbReference>
<dbReference type="SUPFAM" id="SSF103473">
    <property type="entry name" value="MFS general substrate transporter"/>
    <property type="match status" value="1"/>
</dbReference>